<evidence type="ECO:0000256" key="1">
    <source>
        <dbReference type="SAM" id="SignalP"/>
    </source>
</evidence>
<evidence type="ECO:0000313" key="5">
    <source>
        <dbReference type="Proteomes" id="UP000315440"/>
    </source>
</evidence>
<feature type="chain" id="PRO_5022828937" evidence="1">
    <location>
        <begin position="25"/>
        <end position="361"/>
    </location>
</feature>
<dbReference type="SUPFAM" id="SSF63446">
    <property type="entry name" value="Type I dockerin domain"/>
    <property type="match status" value="1"/>
</dbReference>
<dbReference type="PROSITE" id="PS00018">
    <property type="entry name" value="EF_HAND_1"/>
    <property type="match status" value="2"/>
</dbReference>
<dbReference type="Proteomes" id="UP000315440">
    <property type="component" value="Unassembled WGS sequence"/>
</dbReference>
<dbReference type="InterPro" id="IPR016134">
    <property type="entry name" value="Dockerin_dom"/>
</dbReference>
<dbReference type="RefSeq" id="WP_197525446.1">
    <property type="nucleotide sequence ID" value="NZ_SJPQ01000001.1"/>
</dbReference>
<dbReference type="AlphaFoldDB" id="A0A5C5ZUD2"/>
<sequence precursor="true">MKLTPAVFCLMGCLIALAPTGARADILAYEGFDYPEGNLIGQNGGYGWDGGWSSGGDAVVVAGSLAYNDGSTDLPTFGNHALIGGASGSASPVRNMTSNLGLEAGTYWMSFIGERQTPHETAADNFTRAAIFQARLGGTEQFSVGKSTRSDVEEWGVYSGIDIDGTSDYSDISQSELVFSLIKVDIVGGDDGVMDDSLSVWFNPILDPMAALGAPDVSNVGVDDYQFDGFRVFTGGSNASGLYAQMAIDEIRIGTEREDVVTSFIFKEGDTNGDGVVNATDLTPIRTNYRQMVDFRSEGDLNGDGQVTFTDFRQFKTGLLAEGGSLSELNISFLSVPEPATWCLAAIAGLLLSRRGVKSLQ</sequence>
<dbReference type="GO" id="GO:0004553">
    <property type="term" value="F:hydrolase activity, hydrolyzing O-glycosyl compounds"/>
    <property type="evidence" value="ECO:0007669"/>
    <property type="project" value="InterPro"/>
</dbReference>
<dbReference type="PROSITE" id="PS51766">
    <property type="entry name" value="DOCKERIN"/>
    <property type="match status" value="1"/>
</dbReference>
<evidence type="ECO:0000259" key="3">
    <source>
        <dbReference type="PROSITE" id="PS51766"/>
    </source>
</evidence>
<accession>A0A5C5ZUD2</accession>
<protein>
    <submittedName>
        <fullName evidence="4">Dockerin type I repeat protein</fullName>
    </submittedName>
</protein>
<keyword evidence="1" id="KW-0732">Signal</keyword>
<dbReference type="InterPro" id="IPR002105">
    <property type="entry name" value="Dockerin_1_rpt"/>
</dbReference>
<organism evidence="4 5">
    <name type="scientific">Pseudobythopirellula maris</name>
    <dbReference type="NCBI Taxonomy" id="2527991"/>
    <lineage>
        <taxon>Bacteria</taxon>
        <taxon>Pseudomonadati</taxon>
        <taxon>Planctomycetota</taxon>
        <taxon>Planctomycetia</taxon>
        <taxon>Pirellulales</taxon>
        <taxon>Lacipirellulaceae</taxon>
        <taxon>Pseudobythopirellula</taxon>
    </lineage>
</organism>
<feature type="domain" description="EF-hand" evidence="2">
    <location>
        <begin position="300"/>
        <end position="322"/>
    </location>
</feature>
<dbReference type="Pfam" id="PF00404">
    <property type="entry name" value="Dockerin_1"/>
    <property type="match status" value="1"/>
</dbReference>
<dbReference type="PROSITE" id="PS50222">
    <property type="entry name" value="EF_HAND_2"/>
    <property type="match status" value="1"/>
</dbReference>
<reference evidence="4 5" key="1">
    <citation type="submission" date="2019-02" db="EMBL/GenBank/DDBJ databases">
        <title>Deep-cultivation of Planctomycetes and their phenomic and genomic characterization uncovers novel biology.</title>
        <authorList>
            <person name="Wiegand S."/>
            <person name="Jogler M."/>
            <person name="Boedeker C."/>
            <person name="Pinto D."/>
            <person name="Vollmers J."/>
            <person name="Rivas-Marin E."/>
            <person name="Kohn T."/>
            <person name="Peeters S.H."/>
            <person name="Heuer A."/>
            <person name="Rast P."/>
            <person name="Oberbeckmann S."/>
            <person name="Bunk B."/>
            <person name="Jeske O."/>
            <person name="Meyerdierks A."/>
            <person name="Storesund J.E."/>
            <person name="Kallscheuer N."/>
            <person name="Luecker S."/>
            <person name="Lage O.M."/>
            <person name="Pohl T."/>
            <person name="Merkel B.J."/>
            <person name="Hornburger P."/>
            <person name="Mueller R.-W."/>
            <person name="Bruemmer F."/>
            <person name="Labrenz M."/>
            <person name="Spormann A.M."/>
            <person name="Op Den Camp H."/>
            <person name="Overmann J."/>
            <person name="Amann R."/>
            <person name="Jetten M.S.M."/>
            <person name="Mascher T."/>
            <person name="Medema M.H."/>
            <person name="Devos D.P."/>
            <person name="Kaster A.-K."/>
            <person name="Ovreas L."/>
            <person name="Rohde M."/>
            <person name="Galperin M.Y."/>
            <person name="Jogler C."/>
        </authorList>
    </citation>
    <scope>NUCLEOTIDE SEQUENCE [LARGE SCALE GENOMIC DNA]</scope>
    <source>
        <strain evidence="4 5">Mal64</strain>
    </source>
</reference>
<dbReference type="InterPro" id="IPR036439">
    <property type="entry name" value="Dockerin_dom_sf"/>
</dbReference>
<feature type="signal peptide" evidence="1">
    <location>
        <begin position="1"/>
        <end position="24"/>
    </location>
</feature>
<feature type="domain" description="Dockerin" evidence="3">
    <location>
        <begin position="264"/>
        <end position="328"/>
    </location>
</feature>
<comment type="caution">
    <text evidence="4">The sequence shown here is derived from an EMBL/GenBank/DDBJ whole genome shotgun (WGS) entry which is preliminary data.</text>
</comment>
<dbReference type="InterPro" id="IPR002048">
    <property type="entry name" value="EF_hand_dom"/>
</dbReference>
<dbReference type="EMBL" id="SJPQ01000001">
    <property type="protein sequence ID" value="TWT90511.1"/>
    <property type="molecule type" value="Genomic_DNA"/>
</dbReference>
<dbReference type="GO" id="GO:0005509">
    <property type="term" value="F:calcium ion binding"/>
    <property type="evidence" value="ECO:0007669"/>
    <property type="project" value="InterPro"/>
</dbReference>
<dbReference type="Gene3D" id="1.10.1330.10">
    <property type="entry name" value="Dockerin domain"/>
    <property type="match status" value="1"/>
</dbReference>
<keyword evidence="5" id="KW-1185">Reference proteome</keyword>
<name>A0A5C5ZUD2_9BACT</name>
<dbReference type="GO" id="GO:0000272">
    <property type="term" value="P:polysaccharide catabolic process"/>
    <property type="evidence" value="ECO:0007669"/>
    <property type="project" value="InterPro"/>
</dbReference>
<evidence type="ECO:0000259" key="2">
    <source>
        <dbReference type="PROSITE" id="PS50222"/>
    </source>
</evidence>
<dbReference type="InterPro" id="IPR018247">
    <property type="entry name" value="EF_Hand_1_Ca_BS"/>
</dbReference>
<evidence type="ECO:0000313" key="4">
    <source>
        <dbReference type="EMBL" id="TWT90511.1"/>
    </source>
</evidence>
<proteinExistence type="predicted"/>
<gene>
    <name evidence="4" type="ORF">Mal64_09020</name>
</gene>